<dbReference type="InterPro" id="IPR019408">
    <property type="entry name" value="7TM_GPCR_serpentine_rcpt_Srab"/>
</dbReference>
<name>A0AAD4NIK4_9BILA</name>
<dbReference type="EMBL" id="JAKKPZ010000002">
    <property type="protein sequence ID" value="KAI1726156.1"/>
    <property type="molecule type" value="Genomic_DNA"/>
</dbReference>
<evidence type="ECO:0000256" key="2">
    <source>
        <dbReference type="ARBA" id="ARBA00022692"/>
    </source>
</evidence>
<feature type="transmembrane region" description="Helical" evidence="5">
    <location>
        <begin position="164"/>
        <end position="184"/>
    </location>
</feature>
<sequence>MVLSGDIGIILIAERVIATCKARQYEHHYRKPSLAIIFIVIWILEAGAVTFAEANPWNSSSVYGIPESCTMMLAFCSLILGFASYVTLVIIGYYNITAYHKTLIRPNSHSLTERYQLSENIRTSRQLHPALFLHFLEKFAAIGFVFISYYEIIKDPYWINFIRTLMYVVHGVCNFFIQVTVISYHPFLRRQASHLLSPILSRFKSATVDCDISLHEIDPNRTTTLPKINHALFAINRVQPSQSYSPSNDTDTHFKMLNDYWTVKTKSKT</sequence>
<organism evidence="6 7">
    <name type="scientific">Ditylenchus destructor</name>
    <dbReference type="NCBI Taxonomy" id="166010"/>
    <lineage>
        <taxon>Eukaryota</taxon>
        <taxon>Metazoa</taxon>
        <taxon>Ecdysozoa</taxon>
        <taxon>Nematoda</taxon>
        <taxon>Chromadorea</taxon>
        <taxon>Rhabditida</taxon>
        <taxon>Tylenchina</taxon>
        <taxon>Tylenchomorpha</taxon>
        <taxon>Sphaerularioidea</taxon>
        <taxon>Anguinidae</taxon>
        <taxon>Anguininae</taxon>
        <taxon>Ditylenchus</taxon>
    </lineage>
</organism>
<keyword evidence="4 5" id="KW-0472">Membrane</keyword>
<dbReference type="AlphaFoldDB" id="A0AAD4NIK4"/>
<feature type="transmembrane region" description="Helical" evidence="5">
    <location>
        <begin position="131"/>
        <end position="152"/>
    </location>
</feature>
<keyword evidence="6" id="KW-0675">Receptor</keyword>
<keyword evidence="7" id="KW-1185">Reference proteome</keyword>
<dbReference type="PANTHER" id="PTHR47521:SF7">
    <property type="entry name" value="SERPENTINE RECEPTOR CLASS EPSILON-6"/>
    <property type="match status" value="1"/>
</dbReference>
<dbReference type="InterPro" id="IPR052860">
    <property type="entry name" value="NRL-GPCR1"/>
</dbReference>
<protein>
    <submittedName>
        <fullName evidence="6">Serpentine type 7TM GPCR receptor class ab chemoreceptor domain-containing protein</fullName>
    </submittedName>
</protein>
<accession>A0AAD4NIK4</accession>
<evidence type="ECO:0000256" key="3">
    <source>
        <dbReference type="ARBA" id="ARBA00022989"/>
    </source>
</evidence>
<evidence type="ECO:0000256" key="4">
    <source>
        <dbReference type="ARBA" id="ARBA00023136"/>
    </source>
</evidence>
<dbReference type="GO" id="GO:0016020">
    <property type="term" value="C:membrane"/>
    <property type="evidence" value="ECO:0007669"/>
    <property type="project" value="UniProtKB-SubCell"/>
</dbReference>
<feature type="transmembrane region" description="Helical" evidence="5">
    <location>
        <begin position="72"/>
        <end position="96"/>
    </location>
</feature>
<evidence type="ECO:0000313" key="7">
    <source>
        <dbReference type="Proteomes" id="UP001201812"/>
    </source>
</evidence>
<dbReference type="Proteomes" id="UP001201812">
    <property type="component" value="Unassembled WGS sequence"/>
</dbReference>
<evidence type="ECO:0000256" key="1">
    <source>
        <dbReference type="ARBA" id="ARBA00004141"/>
    </source>
</evidence>
<comment type="caution">
    <text evidence="6">The sequence shown here is derived from an EMBL/GenBank/DDBJ whole genome shotgun (WGS) entry which is preliminary data.</text>
</comment>
<dbReference type="PANTHER" id="PTHR47521">
    <property type="entry name" value="SERPENTINE RECEPTOR, CLASS E (EPSILON)-RELATED"/>
    <property type="match status" value="1"/>
</dbReference>
<dbReference type="Pfam" id="PF10292">
    <property type="entry name" value="7TM_GPCR_Srab"/>
    <property type="match status" value="1"/>
</dbReference>
<evidence type="ECO:0000313" key="6">
    <source>
        <dbReference type="EMBL" id="KAI1726156.1"/>
    </source>
</evidence>
<evidence type="ECO:0000256" key="5">
    <source>
        <dbReference type="SAM" id="Phobius"/>
    </source>
</evidence>
<proteinExistence type="predicted"/>
<keyword evidence="2 5" id="KW-0812">Transmembrane</keyword>
<gene>
    <name evidence="6" type="ORF">DdX_02853</name>
</gene>
<reference evidence="6" key="1">
    <citation type="submission" date="2022-01" db="EMBL/GenBank/DDBJ databases">
        <title>Genome Sequence Resource for Two Populations of Ditylenchus destructor, the Migratory Endoparasitic Phytonematode.</title>
        <authorList>
            <person name="Zhang H."/>
            <person name="Lin R."/>
            <person name="Xie B."/>
        </authorList>
    </citation>
    <scope>NUCLEOTIDE SEQUENCE</scope>
    <source>
        <strain evidence="6">BazhouSP</strain>
    </source>
</reference>
<feature type="transmembrane region" description="Helical" evidence="5">
    <location>
        <begin position="33"/>
        <end position="52"/>
    </location>
</feature>
<comment type="subcellular location">
    <subcellularLocation>
        <location evidence="1">Membrane</location>
        <topology evidence="1">Multi-pass membrane protein</topology>
    </subcellularLocation>
</comment>
<keyword evidence="3 5" id="KW-1133">Transmembrane helix</keyword>